<dbReference type="GO" id="GO:0008927">
    <property type="term" value="F:mannonate dehydratase activity"/>
    <property type="evidence" value="ECO:0007669"/>
    <property type="project" value="UniProtKB-EC"/>
</dbReference>
<dbReference type="EC" id="4.2.1.8" evidence="5 9"/>
<dbReference type="SUPFAM" id="SSF51658">
    <property type="entry name" value="Xylose isomerase-like"/>
    <property type="match status" value="1"/>
</dbReference>
<keyword evidence="6 9" id="KW-0408">Iron</keyword>
<evidence type="ECO:0000256" key="8">
    <source>
        <dbReference type="ARBA" id="ARBA00023239"/>
    </source>
</evidence>
<dbReference type="PIRSF" id="PIRSF016049">
    <property type="entry name" value="Man_dehyd"/>
    <property type="match status" value="1"/>
</dbReference>
<evidence type="ECO:0000256" key="3">
    <source>
        <dbReference type="ARBA" id="ARBA00004892"/>
    </source>
</evidence>
<proteinExistence type="inferred from homology"/>
<evidence type="ECO:0000313" key="11">
    <source>
        <dbReference type="Proteomes" id="UP001589755"/>
    </source>
</evidence>
<comment type="pathway">
    <text evidence="3 9">Carbohydrate metabolism; pentose and glucuronate interconversion.</text>
</comment>
<evidence type="ECO:0000256" key="4">
    <source>
        <dbReference type="ARBA" id="ARBA00007389"/>
    </source>
</evidence>
<dbReference type="InterPro" id="IPR036237">
    <property type="entry name" value="Xyl_isomerase-like_sf"/>
</dbReference>
<evidence type="ECO:0000256" key="6">
    <source>
        <dbReference type="ARBA" id="ARBA00023004"/>
    </source>
</evidence>
<evidence type="ECO:0000256" key="5">
    <source>
        <dbReference type="ARBA" id="ARBA00012927"/>
    </source>
</evidence>
<dbReference type="NCBIfam" id="TIGR00695">
    <property type="entry name" value="uxuA"/>
    <property type="match status" value="1"/>
</dbReference>
<dbReference type="Gene3D" id="3.20.20.150">
    <property type="entry name" value="Divalent-metal-dependent TIM barrel enzymes"/>
    <property type="match status" value="1"/>
</dbReference>
<keyword evidence="11" id="KW-1185">Reference proteome</keyword>
<keyword evidence="7 9" id="KW-0464">Manganese</keyword>
<comment type="function">
    <text evidence="2 9">Catalyzes the dehydration of D-mannonate.</text>
</comment>
<comment type="catalytic activity">
    <reaction evidence="1 9">
        <text>D-mannonate = 2-dehydro-3-deoxy-D-gluconate + H2O</text>
        <dbReference type="Rhea" id="RHEA:20097"/>
        <dbReference type="ChEBI" id="CHEBI:15377"/>
        <dbReference type="ChEBI" id="CHEBI:17767"/>
        <dbReference type="ChEBI" id="CHEBI:57990"/>
        <dbReference type="EC" id="4.2.1.8"/>
    </reaction>
</comment>
<dbReference type="InterPro" id="IPR004628">
    <property type="entry name" value="Man_deHydtase"/>
</dbReference>
<evidence type="ECO:0000313" key="10">
    <source>
        <dbReference type="EMBL" id="MFC0209879.1"/>
    </source>
</evidence>
<dbReference type="Proteomes" id="UP001589755">
    <property type="component" value="Unassembled WGS sequence"/>
</dbReference>
<dbReference type="HAMAP" id="MF_00106">
    <property type="entry name" value="UxuA"/>
    <property type="match status" value="1"/>
</dbReference>
<sequence length="405" mass="44397">MRQTWRWFGPRDLVSVDDMRQAGVEGVVTALHHVPAGAIWTPEEIAKRQRALAAMANGAPSGLAWEVAESLPVSEDVKRQTGDWRTHIANYKTSLRNLAAAGIEVVCYNFMPVLDWTRTDLAWRLPHGGTCMRFDLVDFAAFDIHILKRAGAAEDFPAAVAEEAARRFAAMDEERKRSLARNVAFGLPGAAENLTLEGLRAHLDAYGAISAERLRSHLVAFLEEVVPVAEEAGIRLCCHPDDPPFPLLGLPRIMSTEADYAAIMKAVDSPANGITLCSGSLGARPDNDLPGMMRRLGSRVHFLHLRNVTREGHAVASSFFEDEHLRGGTDMVALIAEVLKEEAHRRKAGRADHSIPMRPDHGQDILDDLKRQAQPGYPAIGRLKGLAELRGIITALSHPQYGIGT</sequence>
<accession>A0ABV6DB42</accession>
<gene>
    <name evidence="9 10" type="primary">uxuA</name>
    <name evidence="10" type="ORF">ACFFJ2_15860</name>
</gene>
<dbReference type="PANTHER" id="PTHR30387:SF2">
    <property type="entry name" value="MANNONATE DEHYDRATASE"/>
    <property type="match status" value="1"/>
</dbReference>
<dbReference type="Pfam" id="PF03786">
    <property type="entry name" value="UxuA"/>
    <property type="match status" value="1"/>
</dbReference>
<evidence type="ECO:0000256" key="9">
    <source>
        <dbReference type="HAMAP-Rule" id="MF_00106"/>
    </source>
</evidence>
<comment type="similarity">
    <text evidence="4 9">Belongs to the mannonate dehydratase family.</text>
</comment>
<protein>
    <recommendedName>
        <fullName evidence="5 9">Mannonate dehydratase</fullName>
        <ecNumber evidence="5 9">4.2.1.8</ecNumber>
    </recommendedName>
    <alternativeName>
        <fullName evidence="9">D-mannonate hydro-lyase</fullName>
    </alternativeName>
</protein>
<reference evidence="10 11" key="1">
    <citation type="submission" date="2024-09" db="EMBL/GenBank/DDBJ databases">
        <authorList>
            <person name="Sun Q."/>
            <person name="Mori K."/>
        </authorList>
    </citation>
    <scope>NUCLEOTIDE SEQUENCE [LARGE SCALE GENOMIC DNA]</scope>
    <source>
        <strain evidence="10 11">CCM 8543</strain>
    </source>
</reference>
<dbReference type="RefSeq" id="WP_261522460.1">
    <property type="nucleotide sequence ID" value="NZ_JAODNW010000028.1"/>
</dbReference>
<evidence type="ECO:0000256" key="2">
    <source>
        <dbReference type="ARBA" id="ARBA00002713"/>
    </source>
</evidence>
<comment type="cofactor">
    <cofactor evidence="9">
        <name>Fe(2+)</name>
        <dbReference type="ChEBI" id="CHEBI:29033"/>
    </cofactor>
    <cofactor evidence="9">
        <name>Mn(2+)</name>
        <dbReference type="ChEBI" id="CHEBI:29035"/>
    </cofactor>
</comment>
<evidence type="ECO:0000256" key="7">
    <source>
        <dbReference type="ARBA" id="ARBA00023211"/>
    </source>
</evidence>
<organism evidence="10 11">
    <name type="scientific">Chelativorans intermedius</name>
    <dbReference type="NCBI Taxonomy" id="515947"/>
    <lineage>
        <taxon>Bacteria</taxon>
        <taxon>Pseudomonadati</taxon>
        <taxon>Pseudomonadota</taxon>
        <taxon>Alphaproteobacteria</taxon>
        <taxon>Hyphomicrobiales</taxon>
        <taxon>Phyllobacteriaceae</taxon>
        <taxon>Chelativorans</taxon>
    </lineage>
</organism>
<keyword evidence="8 9" id="KW-0456">Lyase</keyword>
<dbReference type="EMBL" id="JBHLXD010000031">
    <property type="protein sequence ID" value="MFC0209879.1"/>
    <property type="molecule type" value="Genomic_DNA"/>
</dbReference>
<name>A0ABV6DB42_9HYPH</name>
<dbReference type="NCBIfam" id="NF003027">
    <property type="entry name" value="PRK03906.1"/>
    <property type="match status" value="1"/>
</dbReference>
<comment type="caution">
    <text evidence="10">The sequence shown here is derived from an EMBL/GenBank/DDBJ whole genome shotgun (WGS) entry which is preliminary data.</text>
</comment>
<dbReference type="PANTHER" id="PTHR30387">
    <property type="entry name" value="MANNONATE DEHYDRATASE"/>
    <property type="match status" value="1"/>
</dbReference>
<evidence type="ECO:0000256" key="1">
    <source>
        <dbReference type="ARBA" id="ARBA00001794"/>
    </source>
</evidence>